<feature type="transmembrane region" description="Helical" evidence="1">
    <location>
        <begin position="51"/>
        <end position="74"/>
    </location>
</feature>
<proteinExistence type="predicted"/>
<evidence type="ECO:0000313" key="3">
    <source>
        <dbReference type="Proteomes" id="UP000694044"/>
    </source>
</evidence>
<keyword evidence="1" id="KW-1133">Transmembrane helix</keyword>
<comment type="caution">
    <text evidence="2">The sequence shown here is derived from an EMBL/GenBank/DDBJ whole genome shotgun (WGS) entry which is preliminary data.</text>
</comment>
<evidence type="ECO:0000256" key="1">
    <source>
        <dbReference type="SAM" id="Phobius"/>
    </source>
</evidence>
<accession>A0A8T1WKX2</accession>
<protein>
    <recommendedName>
        <fullName evidence="4">Transmembrane protein</fullName>
    </recommendedName>
</protein>
<name>A0A8T1WKX2_9STRA</name>
<dbReference type="EMBL" id="JAGDFM010000011">
    <property type="protein sequence ID" value="KAG7392359.1"/>
    <property type="molecule type" value="Genomic_DNA"/>
</dbReference>
<evidence type="ECO:0008006" key="4">
    <source>
        <dbReference type="Google" id="ProtNLM"/>
    </source>
</evidence>
<dbReference type="OrthoDB" id="95283at2759"/>
<keyword evidence="1" id="KW-0472">Membrane</keyword>
<dbReference type="Proteomes" id="UP000694044">
    <property type="component" value="Unassembled WGS sequence"/>
</dbReference>
<sequence length="130" mass="14851">MLFTSECLVLTEYLESLVPFLYGCFVLVVVRLPCARYHIEMEGVTSENANATVQSVFILALLEVVSFVFLTTVMQRNCGMKALHHLAFVLEAQMVMIQDKLTTWALVTMAFRVVHFGVDFTFQFAWITKE</sequence>
<organism evidence="2 3">
    <name type="scientific">Phytophthora pseudosyringae</name>
    <dbReference type="NCBI Taxonomy" id="221518"/>
    <lineage>
        <taxon>Eukaryota</taxon>
        <taxon>Sar</taxon>
        <taxon>Stramenopiles</taxon>
        <taxon>Oomycota</taxon>
        <taxon>Peronosporomycetes</taxon>
        <taxon>Peronosporales</taxon>
        <taxon>Peronosporaceae</taxon>
        <taxon>Phytophthora</taxon>
    </lineage>
</organism>
<keyword evidence="3" id="KW-1185">Reference proteome</keyword>
<dbReference type="AlphaFoldDB" id="A0A8T1WKX2"/>
<reference evidence="2" key="1">
    <citation type="submission" date="2021-02" db="EMBL/GenBank/DDBJ databases">
        <authorList>
            <person name="Palmer J.M."/>
        </authorList>
    </citation>
    <scope>NUCLEOTIDE SEQUENCE</scope>
    <source>
        <strain evidence="2">SCRP734</strain>
    </source>
</reference>
<evidence type="ECO:0000313" key="2">
    <source>
        <dbReference type="EMBL" id="KAG7392359.1"/>
    </source>
</evidence>
<gene>
    <name evidence="2" type="ORF">PHYPSEUDO_000767</name>
</gene>
<keyword evidence="1" id="KW-0812">Transmembrane</keyword>
<feature type="transmembrane region" description="Helical" evidence="1">
    <location>
        <begin position="20"/>
        <end position="39"/>
    </location>
</feature>
<feature type="transmembrane region" description="Helical" evidence="1">
    <location>
        <begin position="104"/>
        <end position="127"/>
    </location>
</feature>